<feature type="transmembrane region" description="Helical" evidence="6">
    <location>
        <begin position="727"/>
        <end position="746"/>
    </location>
</feature>
<evidence type="ECO:0000313" key="8">
    <source>
        <dbReference type="Proteomes" id="UP001346149"/>
    </source>
</evidence>
<dbReference type="EMBL" id="JAXQNO010000011">
    <property type="protein sequence ID" value="KAK4789210.1"/>
    <property type="molecule type" value="Genomic_DNA"/>
</dbReference>
<comment type="caution">
    <text evidence="7">The sequence shown here is derived from an EMBL/GenBank/DDBJ whole genome shotgun (WGS) entry which is preliminary data.</text>
</comment>
<dbReference type="InterPro" id="IPR000109">
    <property type="entry name" value="POT_fam"/>
</dbReference>
<evidence type="ECO:0000256" key="2">
    <source>
        <dbReference type="ARBA" id="ARBA00005982"/>
    </source>
</evidence>
<sequence length="1104" mass="122299">MEGSKAFIEVITVDGKVREEEEEAEELIRTGDRAVDRHGRPAIRSTTGGWVSGALILVNQGLATLALFGVSVNLVLFLTRVVGQDNASAANNVSKWTGTVYIFSLLGAFLSDSYWGRYYTCAIFQSIFVLGLGLLSLSSYIFLLKPRGCGDERTFCGPHSALEMAIFYVSIYMVALGNGGYQPNIATFGADQFDEEDPSEGHSKMAFFSYFYLALNLGSLFSNTVLSYFEDEGRWTLGFWVSTASAALALLLFLSGTHRYRHFRPRGNPLSRFCQVVTAASRKWKVEVCGEEDLYEVDDRELIASGQRKILHTRGFSFLDKAAAVTEEVDVRIRADPWRLCTVTKVEEVKCILRLLPIWLCTIVYSVVFTQMASLFVEQGAAMQSTVYGGFHVPPASMSSFDILSVVAFIFIYRRILDPVLAMPRSKPGGRGGLSKLQRMGMGLVIAILAMVSAGSVEVFRLKYATTDCPTCKGSSSLNILWQVPQYVLMGASEVFMYVGQLDFFNSQAPDGLKSFGSALCMMSISLGNYISSLLITIVIKISARDNMPVNQGLATLAFFGVGVNLVLFLTRVVGQDNASAANNVSKWTGTVYIFSLLGAFLSDSYWGRYYTCAIFQSIFVLGLGLLSLSSYIFLLKPRGCGVEQTLCGPHSALEMAIFYVSIYMVALGNGGYQPNIATFGADQFDEEDPSEGHSKIAFFSYFYLALNLGCLFSNTVLGYFEDEGRWTLGFWASSASAALALLLFLSGTYRYRHFRPRGNPLSRFCQVVVAASRKWKVEVYGEEDLYEIDDREHIASGERKILHTRGFSFLDKAAAITEVVDVQTRADPWRLCTVTQVEEVKCILRLLPIWLCTILYSVVFTQMDSLFVEQGAAMQSTVSGGFHIPPASMSSFDILSVAAFIFIYRRVLDPVLTRLRSKTRGGLSELQRMGIGLVIAILTMVSAGTVEVFRLKYATTECPSCEGSSSLSIFWQVPQYVLIGASEAFMYVGQLEFFNSQAPDGLKSIGSALCMTSISLGNYVSSLLVTIVMKFSARDNMPGWIPRDLNRGHIDRFFFLLAVLTTADLAVYILTARWYRCIEMERKMSCAKLDDSTRKLDSNDQRV</sequence>
<proteinExistence type="inferred from homology"/>
<evidence type="ECO:0000256" key="3">
    <source>
        <dbReference type="ARBA" id="ARBA00022692"/>
    </source>
</evidence>
<comment type="subcellular location">
    <subcellularLocation>
        <location evidence="1">Membrane</location>
        <topology evidence="1">Multi-pass membrane protein</topology>
    </subcellularLocation>
</comment>
<dbReference type="InterPro" id="IPR036259">
    <property type="entry name" value="MFS_trans_sf"/>
</dbReference>
<feature type="transmembrane region" description="Helical" evidence="6">
    <location>
        <begin position="1010"/>
        <end position="1034"/>
    </location>
</feature>
<name>A0AAN7LNI8_TRANT</name>
<feature type="transmembrane region" description="Helical" evidence="6">
    <location>
        <begin position="235"/>
        <end position="254"/>
    </location>
</feature>
<feature type="transmembrane region" description="Helical" evidence="6">
    <location>
        <begin position="554"/>
        <end position="573"/>
    </location>
</feature>
<feature type="transmembrane region" description="Helical" evidence="6">
    <location>
        <begin position="585"/>
        <end position="602"/>
    </location>
</feature>
<evidence type="ECO:0000313" key="7">
    <source>
        <dbReference type="EMBL" id="KAK4789210.1"/>
    </source>
</evidence>
<keyword evidence="4 6" id="KW-1133">Transmembrane helix</keyword>
<dbReference type="Gene3D" id="1.20.1250.20">
    <property type="entry name" value="MFS general substrate transporter like domains"/>
    <property type="match status" value="2"/>
</dbReference>
<evidence type="ECO:0000256" key="6">
    <source>
        <dbReference type="SAM" id="Phobius"/>
    </source>
</evidence>
<feature type="transmembrane region" description="Helical" evidence="6">
    <location>
        <begin position="888"/>
        <end position="909"/>
    </location>
</feature>
<gene>
    <name evidence="7" type="ORF">SAY86_020529</name>
</gene>
<accession>A0AAN7LNI8</accession>
<feature type="transmembrane region" description="Helical" evidence="6">
    <location>
        <begin position="99"/>
        <end position="116"/>
    </location>
</feature>
<keyword evidence="5 6" id="KW-0472">Membrane</keyword>
<feature type="transmembrane region" description="Helical" evidence="6">
    <location>
        <begin position="930"/>
        <end position="950"/>
    </location>
</feature>
<dbReference type="PANTHER" id="PTHR11654">
    <property type="entry name" value="OLIGOPEPTIDE TRANSPORTER-RELATED"/>
    <property type="match status" value="1"/>
</dbReference>
<keyword evidence="3 6" id="KW-0812">Transmembrane</keyword>
<feature type="transmembrane region" description="Helical" evidence="6">
    <location>
        <begin position="437"/>
        <end position="460"/>
    </location>
</feature>
<reference evidence="7 8" key="1">
    <citation type="journal article" date="2023" name="Hortic Res">
        <title>Pangenome of water caltrop reveals structural variations and asymmetric subgenome divergence after allopolyploidization.</title>
        <authorList>
            <person name="Zhang X."/>
            <person name="Chen Y."/>
            <person name="Wang L."/>
            <person name="Yuan Y."/>
            <person name="Fang M."/>
            <person name="Shi L."/>
            <person name="Lu R."/>
            <person name="Comes H.P."/>
            <person name="Ma Y."/>
            <person name="Chen Y."/>
            <person name="Huang G."/>
            <person name="Zhou Y."/>
            <person name="Zheng Z."/>
            <person name="Qiu Y."/>
        </authorList>
    </citation>
    <scope>NUCLEOTIDE SEQUENCE [LARGE SCALE GENOMIC DNA]</scope>
    <source>
        <strain evidence="7">F231</strain>
    </source>
</reference>
<dbReference type="Pfam" id="PF00854">
    <property type="entry name" value="PTR2"/>
    <property type="match status" value="2"/>
</dbReference>
<keyword evidence="8" id="KW-1185">Reference proteome</keyword>
<evidence type="ECO:0000256" key="4">
    <source>
        <dbReference type="ARBA" id="ARBA00022989"/>
    </source>
</evidence>
<feature type="transmembrane region" description="Helical" evidence="6">
    <location>
        <begin position="54"/>
        <end position="78"/>
    </location>
</feature>
<feature type="transmembrane region" description="Helical" evidence="6">
    <location>
        <begin position="1054"/>
        <end position="1076"/>
    </location>
</feature>
<feature type="transmembrane region" description="Helical" evidence="6">
    <location>
        <begin position="122"/>
        <end position="143"/>
    </location>
</feature>
<feature type="transmembrane region" description="Helical" evidence="6">
    <location>
        <begin position="355"/>
        <end position="377"/>
    </location>
</feature>
<dbReference type="AlphaFoldDB" id="A0AAN7LNI8"/>
<protein>
    <submittedName>
        <fullName evidence="7">Uncharacterized protein</fullName>
    </submittedName>
</protein>
<evidence type="ECO:0000256" key="1">
    <source>
        <dbReference type="ARBA" id="ARBA00004141"/>
    </source>
</evidence>
<feature type="transmembrane region" description="Helical" evidence="6">
    <location>
        <begin position="210"/>
        <end position="229"/>
    </location>
</feature>
<feature type="transmembrane region" description="Helical" evidence="6">
    <location>
        <begin position="397"/>
        <end position="416"/>
    </location>
</feature>
<feature type="transmembrane region" description="Helical" evidence="6">
    <location>
        <begin position="614"/>
        <end position="635"/>
    </location>
</feature>
<dbReference type="GO" id="GO:0016020">
    <property type="term" value="C:membrane"/>
    <property type="evidence" value="ECO:0007669"/>
    <property type="project" value="UniProtKB-SubCell"/>
</dbReference>
<comment type="similarity">
    <text evidence="2">Belongs to the major facilitator superfamily. Proton-dependent oligopeptide transporter (POT/PTR) (TC 2.A.17) family.</text>
</comment>
<dbReference type="Proteomes" id="UP001346149">
    <property type="component" value="Unassembled WGS sequence"/>
</dbReference>
<feature type="transmembrane region" description="Helical" evidence="6">
    <location>
        <begin position="520"/>
        <end position="542"/>
    </location>
</feature>
<evidence type="ECO:0000256" key="5">
    <source>
        <dbReference type="ARBA" id="ARBA00023136"/>
    </source>
</evidence>
<dbReference type="SUPFAM" id="SSF103473">
    <property type="entry name" value="MFS general substrate transporter"/>
    <property type="match status" value="2"/>
</dbReference>
<feature type="transmembrane region" description="Helical" evidence="6">
    <location>
        <begin position="847"/>
        <end position="868"/>
    </location>
</feature>
<organism evidence="7 8">
    <name type="scientific">Trapa natans</name>
    <name type="common">Water chestnut</name>
    <dbReference type="NCBI Taxonomy" id="22666"/>
    <lineage>
        <taxon>Eukaryota</taxon>
        <taxon>Viridiplantae</taxon>
        <taxon>Streptophyta</taxon>
        <taxon>Embryophyta</taxon>
        <taxon>Tracheophyta</taxon>
        <taxon>Spermatophyta</taxon>
        <taxon>Magnoliopsida</taxon>
        <taxon>eudicotyledons</taxon>
        <taxon>Gunneridae</taxon>
        <taxon>Pentapetalae</taxon>
        <taxon>rosids</taxon>
        <taxon>malvids</taxon>
        <taxon>Myrtales</taxon>
        <taxon>Lythraceae</taxon>
        <taxon>Trapa</taxon>
    </lineage>
</organism>
<feature type="transmembrane region" description="Helical" evidence="6">
    <location>
        <begin position="702"/>
        <end position="721"/>
    </location>
</feature>
<dbReference type="GO" id="GO:0022857">
    <property type="term" value="F:transmembrane transporter activity"/>
    <property type="evidence" value="ECO:0007669"/>
    <property type="project" value="InterPro"/>
</dbReference>